<dbReference type="InterPro" id="IPR013083">
    <property type="entry name" value="Znf_RING/FYVE/PHD"/>
</dbReference>
<dbReference type="Pfam" id="PF13639">
    <property type="entry name" value="zf-RING_2"/>
    <property type="match status" value="1"/>
</dbReference>
<feature type="domain" description="RING-type" evidence="2">
    <location>
        <begin position="332"/>
        <end position="382"/>
    </location>
</feature>
<evidence type="ECO:0000256" key="1">
    <source>
        <dbReference type="SAM" id="MobiDB-lite"/>
    </source>
</evidence>
<dbReference type="AlphaFoldDB" id="A0A6A5TPF6"/>
<keyword evidence="4" id="KW-1185">Reference proteome</keyword>
<accession>A0A6A5TPF6</accession>
<evidence type="ECO:0000313" key="4">
    <source>
        <dbReference type="Proteomes" id="UP000800035"/>
    </source>
</evidence>
<dbReference type="Gene3D" id="3.30.40.10">
    <property type="entry name" value="Zinc/RING finger domain, C3HC4 (zinc finger)"/>
    <property type="match status" value="1"/>
</dbReference>
<reference evidence="3" key="1">
    <citation type="journal article" date="2020" name="Stud. Mycol.">
        <title>101 Dothideomycetes genomes: a test case for predicting lifestyles and emergence of pathogens.</title>
        <authorList>
            <person name="Haridas S."/>
            <person name="Albert R."/>
            <person name="Binder M."/>
            <person name="Bloem J."/>
            <person name="Labutti K."/>
            <person name="Salamov A."/>
            <person name="Andreopoulos B."/>
            <person name="Baker S."/>
            <person name="Barry K."/>
            <person name="Bills G."/>
            <person name="Bluhm B."/>
            <person name="Cannon C."/>
            <person name="Castanera R."/>
            <person name="Culley D."/>
            <person name="Daum C."/>
            <person name="Ezra D."/>
            <person name="Gonzalez J."/>
            <person name="Henrissat B."/>
            <person name="Kuo A."/>
            <person name="Liang C."/>
            <person name="Lipzen A."/>
            <person name="Lutzoni F."/>
            <person name="Magnuson J."/>
            <person name="Mondo S."/>
            <person name="Nolan M."/>
            <person name="Ohm R."/>
            <person name="Pangilinan J."/>
            <person name="Park H.-J."/>
            <person name="Ramirez L."/>
            <person name="Alfaro M."/>
            <person name="Sun H."/>
            <person name="Tritt A."/>
            <person name="Yoshinaga Y."/>
            <person name="Zwiers L.-H."/>
            <person name="Turgeon B."/>
            <person name="Goodwin S."/>
            <person name="Spatafora J."/>
            <person name="Crous P."/>
            <person name="Grigoriev I."/>
        </authorList>
    </citation>
    <scope>NUCLEOTIDE SEQUENCE</scope>
    <source>
        <strain evidence="3">CBS 675.92</strain>
    </source>
</reference>
<protein>
    <recommendedName>
        <fullName evidence="2">RING-type domain-containing protein</fullName>
    </recommendedName>
</protein>
<name>A0A6A5TPF6_9PLEO</name>
<gene>
    <name evidence="3" type="ORF">CC80DRAFT_550343</name>
</gene>
<evidence type="ECO:0000259" key="2">
    <source>
        <dbReference type="Pfam" id="PF13639"/>
    </source>
</evidence>
<dbReference type="SUPFAM" id="SSF57850">
    <property type="entry name" value="RING/U-box"/>
    <property type="match status" value="1"/>
</dbReference>
<organism evidence="3 4">
    <name type="scientific">Byssothecium circinans</name>
    <dbReference type="NCBI Taxonomy" id="147558"/>
    <lineage>
        <taxon>Eukaryota</taxon>
        <taxon>Fungi</taxon>
        <taxon>Dikarya</taxon>
        <taxon>Ascomycota</taxon>
        <taxon>Pezizomycotina</taxon>
        <taxon>Dothideomycetes</taxon>
        <taxon>Pleosporomycetidae</taxon>
        <taxon>Pleosporales</taxon>
        <taxon>Massarineae</taxon>
        <taxon>Massarinaceae</taxon>
        <taxon>Byssothecium</taxon>
    </lineage>
</organism>
<dbReference type="OrthoDB" id="8062037at2759"/>
<proteinExistence type="predicted"/>
<dbReference type="EMBL" id="ML976999">
    <property type="protein sequence ID" value="KAF1954318.1"/>
    <property type="molecule type" value="Genomic_DNA"/>
</dbReference>
<sequence length="480" mass="55863">MPRLTALTNNMLRQKAPTNNVPRQRAPTNNTPRRKEPGNNMPLQKAQVSEPTTEYTPTWRQSIAHLDRKFSKVKAEMDRIKAAEAKALRNNVREDPTLKVARLQHFDKMMQQFWDDYSRTMRLNLEERGSGMDILEYGLKHCSPLAGRKRDFHKVWKYHRWVQYELAPQSQILGMQWFSLHNEPYYPVLFPFNICTSYTPTRATAPWDIVQERIMMAECIAFLGIRRHVGARTDVEYITTVLGHFQGRRQLLLSALPPEAKWLVDFSITPPMELVHLMHLSRQLRRAMYDCESCEFDIDHCRSKNARVPHKIEDFTTDLTPEQATPPPDNICGICGFTFGLIHDVESGTEPAVRLDCQAGHVFGKVCLASWLQDHNTCPKCRDRLPERQFRPLPPGPPHPWEQQLDRFRSEMLTYDAEVDGYFLKPLRDIYDQEMEGTLHRLNIRLAEVLSLRESLRQLVDSLADRFADSSVDSLEDFEF</sequence>
<evidence type="ECO:0000313" key="3">
    <source>
        <dbReference type="EMBL" id="KAF1954318.1"/>
    </source>
</evidence>
<dbReference type="Proteomes" id="UP000800035">
    <property type="component" value="Unassembled WGS sequence"/>
</dbReference>
<feature type="compositionally biased region" description="Polar residues" evidence="1">
    <location>
        <begin position="1"/>
        <end position="31"/>
    </location>
</feature>
<feature type="region of interest" description="Disordered" evidence="1">
    <location>
        <begin position="1"/>
        <end position="56"/>
    </location>
</feature>
<feature type="compositionally biased region" description="Polar residues" evidence="1">
    <location>
        <begin position="46"/>
        <end position="56"/>
    </location>
</feature>
<dbReference type="InterPro" id="IPR001841">
    <property type="entry name" value="Znf_RING"/>
</dbReference>